<feature type="transmembrane region" description="Helical" evidence="1">
    <location>
        <begin position="735"/>
        <end position="756"/>
    </location>
</feature>
<evidence type="ECO:0000313" key="3">
    <source>
        <dbReference type="Proteomes" id="UP001470586"/>
    </source>
</evidence>
<keyword evidence="1" id="KW-1133">Transmembrane helix</keyword>
<evidence type="ECO:0000256" key="1">
    <source>
        <dbReference type="SAM" id="Phobius"/>
    </source>
</evidence>
<name>A0ABZ2YF56_9MOLU</name>
<reference evidence="2" key="1">
    <citation type="submission" date="2023-06" db="EMBL/GenBank/DDBJ databases">
        <title>Complete Genome of Candidatus Phytoplasma asteris M33.</title>
        <authorList>
            <person name="Toth R."/>
            <person name="Ilic A.-M."/>
            <person name="Huettel B."/>
            <person name="Duduk B."/>
            <person name="Kube M."/>
        </authorList>
    </citation>
    <scope>NUCLEOTIDE SEQUENCE [LARGE SCALE GENOMIC DNA]</scope>
    <source>
        <strain evidence="2">M33</strain>
    </source>
</reference>
<proteinExistence type="predicted"/>
<keyword evidence="1" id="KW-0472">Membrane</keyword>
<organism evidence="2 3">
    <name type="scientific">Candidatus Phytoplasma asteris</name>
    <dbReference type="NCBI Taxonomy" id="85620"/>
    <lineage>
        <taxon>Bacteria</taxon>
        <taxon>Bacillati</taxon>
        <taxon>Mycoplasmatota</taxon>
        <taxon>Mollicutes</taxon>
        <taxon>Acholeplasmatales</taxon>
        <taxon>Acholeplasmataceae</taxon>
        <taxon>Candidatus Phytoplasma</taxon>
        <taxon>16SrI (Aster yellows group)</taxon>
    </lineage>
</organism>
<gene>
    <name evidence="2" type="ORF">M33023_03820</name>
</gene>
<dbReference type="EMBL" id="CP128397">
    <property type="protein sequence ID" value="WZN38537.1"/>
    <property type="molecule type" value="Genomic_DNA"/>
</dbReference>
<dbReference type="Proteomes" id="UP001470586">
    <property type="component" value="Chromosome"/>
</dbReference>
<sequence>MIAITKKERCITLQMKTNNLSKKSKSLLVFSLLFLVSLFFIFNIINSNIMANGADEETPKDTAVDDALSKLVNEAVDAEVSQWVKDEDKDSVTNKVDKTELVNDAKVLQQVKDKVTTFAAQVKKTFVEKELNQVLKSSEVKTTFKTNVTKKVKTAIKVLFDEKVVALLKEDEEEEVKAAIKGKAPIVENKLTKTVDELAKEAIKALVQDKAVTLLDANTEKTVKDEVKSEVKEVTQKLDQKVAELAQEAKTVGTEDKVAKDTVVNDVLSKLVNEAVDAEVSQWVKVEDKDAVTNKVDKTELVNDAKVLQQVKDKVTTFAAQVKKTFVEKELNQVLKSSEVKTTFKTNVTKKVKTAIKVLFDEKVVALLKEDEEEEVKAAIKGKAPIVENKLTKTVDELAKEAIKALVQDKAVTLLDANTEKTVKDEVKSEVKEVTQKLDKKVAELAQEAKTVGTEDKVAKDTVVNDVLSKLVNEAVDAEVSQWVKVEDKDAVTNKVDKTELVNDAKVLQQVKDKVTTFAAQVKKTFVEKELNQVLKSSEVKTTFKTNVTKKVKTAIKVLFDEKVVALLKEDEEEEVKAAIKGKAPIVENKLTKTVDELAKEAIKALVQDKAVTLLDANTEKTVKDEVKSEVKEVTQKLDKKVAELAQEAKTVGTEDKVAKDTVVNDVLSKLVNEAVDAEVSQWVKVEDKDAVTNKVDKTKITAKGKFANVTQKLDKKVAELAQEVFKTYKDKTKLLVALGVFLALLVFAVFVLYFIKKNKNKKLIK</sequence>
<keyword evidence="1" id="KW-0812">Transmembrane</keyword>
<feature type="transmembrane region" description="Helical" evidence="1">
    <location>
        <begin position="26"/>
        <end position="45"/>
    </location>
</feature>
<keyword evidence="3" id="KW-1185">Reference proteome</keyword>
<protein>
    <submittedName>
        <fullName evidence="2">Uncharacterized protein</fullName>
    </submittedName>
</protein>
<accession>A0ABZ2YF56</accession>
<evidence type="ECO:0000313" key="2">
    <source>
        <dbReference type="EMBL" id="WZN38537.1"/>
    </source>
</evidence>